<keyword evidence="2" id="KW-1185">Reference proteome</keyword>
<name>A0ABS7T9D3_9GAMM</name>
<reference evidence="1 2" key="1">
    <citation type="submission" date="2021-09" db="EMBL/GenBank/DDBJ databases">
        <title>Lysobacter sp. 13A isolated from the river sediment.</title>
        <authorList>
            <person name="Liu H."/>
            <person name="Li S."/>
            <person name="Mao S."/>
        </authorList>
    </citation>
    <scope>NUCLEOTIDE SEQUENCE [LARGE SCALE GENOMIC DNA]</scope>
    <source>
        <strain evidence="1 2">13A</strain>
    </source>
</reference>
<evidence type="ECO:0000313" key="2">
    <source>
        <dbReference type="Proteomes" id="UP001430954"/>
    </source>
</evidence>
<evidence type="ECO:0000313" key="1">
    <source>
        <dbReference type="EMBL" id="MBZ4040440.1"/>
    </source>
</evidence>
<gene>
    <name evidence="1" type="ORF">K6753_12950</name>
</gene>
<dbReference type="Pfam" id="PF16162">
    <property type="entry name" value="KwaB"/>
    <property type="match status" value="1"/>
</dbReference>
<dbReference type="RefSeq" id="WP_223676887.1">
    <property type="nucleotide sequence ID" value="NZ_JAINZW010000006.1"/>
</dbReference>
<dbReference type="InterPro" id="IPR032359">
    <property type="entry name" value="KwaB-like"/>
</dbReference>
<dbReference type="Proteomes" id="UP001430954">
    <property type="component" value="Unassembled WGS sequence"/>
</dbReference>
<protein>
    <submittedName>
        <fullName evidence="1">DUF4868 domain-containing protein</fullName>
    </submittedName>
</protein>
<organism evidence="1 2">
    <name type="scientific">Novilysobacter selenitireducens</name>
    <dbReference type="NCBI Taxonomy" id="2872639"/>
    <lineage>
        <taxon>Bacteria</taxon>
        <taxon>Pseudomonadati</taxon>
        <taxon>Pseudomonadota</taxon>
        <taxon>Gammaproteobacteria</taxon>
        <taxon>Lysobacterales</taxon>
        <taxon>Lysobacteraceae</taxon>
        <taxon>Novilysobacter</taxon>
    </lineage>
</organism>
<accession>A0ABS7T9D3</accession>
<comment type="caution">
    <text evidence="1">The sequence shown here is derived from an EMBL/GenBank/DDBJ whole genome shotgun (WGS) entry which is preliminary data.</text>
</comment>
<dbReference type="EMBL" id="JAINZW010000006">
    <property type="protein sequence ID" value="MBZ4040440.1"/>
    <property type="molecule type" value="Genomic_DNA"/>
</dbReference>
<proteinExistence type="predicted"/>
<sequence>MTDFADWRKFDYDNATIQLWVFKKSSTSAKFRAWHVRTDSDIEDLFRSAIKNETSRITEHAPYSPLSQPNESSCLVHPLESSEGLIALLDKVDSPEAESSDAELKHLKGATGYLVKFQSGGNTVYGIRKTAPSWRPTIRKSLINAVFKNGELSATPDESFSFDQHFDFYCLNETILVSSKRAYESTMSDKKAYERSFQNLTLDPQFSDLFSDIAPLKAYVGTNAMQLRRITVIQQKGLYLRPNFSSRLNTVSSARNWGLNFDSNNKLVVCEQTARTIMQVLLDHRLLSEITDTTYDVPDAEAV</sequence>